<proteinExistence type="predicted"/>
<dbReference type="AlphaFoldDB" id="A0AAV9G5N5"/>
<evidence type="ECO:0000313" key="1">
    <source>
        <dbReference type="EMBL" id="KAK4443387.1"/>
    </source>
</evidence>
<reference evidence="1" key="2">
    <citation type="submission" date="2023-05" db="EMBL/GenBank/DDBJ databases">
        <authorList>
            <consortium name="Lawrence Berkeley National Laboratory"/>
            <person name="Steindorff A."/>
            <person name="Hensen N."/>
            <person name="Bonometti L."/>
            <person name="Westerberg I."/>
            <person name="Brannstrom I.O."/>
            <person name="Guillou S."/>
            <person name="Cros-Aarteil S."/>
            <person name="Calhoun S."/>
            <person name="Haridas S."/>
            <person name="Kuo A."/>
            <person name="Mondo S."/>
            <person name="Pangilinan J."/>
            <person name="Riley R."/>
            <person name="Labutti K."/>
            <person name="Andreopoulos B."/>
            <person name="Lipzen A."/>
            <person name="Chen C."/>
            <person name="Yanf M."/>
            <person name="Daum C."/>
            <person name="Ng V."/>
            <person name="Clum A."/>
            <person name="Ohm R."/>
            <person name="Martin F."/>
            <person name="Silar P."/>
            <person name="Natvig D."/>
            <person name="Lalanne C."/>
            <person name="Gautier V."/>
            <person name="Ament-Velasquez S.L."/>
            <person name="Kruys A."/>
            <person name="Hutchinson M.I."/>
            <person name="Powell A.J."/>
            <person name="Barry K."/>
            <person name="Miller A.N."/>
            <person name="Grigoriev I.V."/>
            <person name="Debuchy R."/>
            <person name="Gladieux P."/>
            <person name="Thoren M.H."/>
            <person name="Johannesson H."/>
        </authorList>
    </citation>
    <scope>NUCLEOTIDE SEQUENCE</scope>
    <source>
        <strain evidence="1">PSN243</strain>
    </source>
</reference>
<dbReference type="PANTHER" id="PTHR35896:SF3">
    <property type="entry name" value="MAJOR FACILITATOR SUPERFAMILY TRANSPORTER"/>
    <property type="match status" value="1"/>
</dbReference>
<evidence type="ECO:0000313" key="2">
    <source>
        <dbReference type="Proteomes" id="UP001321760"/>
    </source>
</evidence>
<reference evidence="1" key="1">
    <citation type="journal article" date="2023" name="Mol. Phylogenet. Evol.">
        <title>Genome-scale phylogeny and comparative genomics of the fungal order Sordariales.</title>
        <authorList>
            <person name="Hensen N."/>
            <person name="Bonometti L."/>
            <person name="Westerberg I."/>
            <person name="Brannstrom I.O."/>
            <person name="Guillou S."/>
            <person name="Cros-Aarteil S."/>
            <person name="Calhoun S."/>
            <person name="Haridas S."/>
            <person name="Kuo A."/>
            <person name="Mondo S."/>
            <person name="Pangilinan J."/>
            <person name="Riley R."/>
            <person name="LaButti K."/>
            <person name="Andreopoulos B."/>
            <person name="Lipzen A."/>
            <person name="Chen C."/>
            <person name="Yan M."/>
            <person name="Daum C."/>
            <person name="Ng V."/>
            <person name="Clum A."/>
            <person name="Steindorff A."/>
            <person name="Ohm R.A."/>
            <person name="Martin F."/>
            <person name="Silar P."/>
            <person name="Natvig D.O."/>
            <person name="Lalanne C."/>
            <person name="Gautier V."/>
            <person name="Ament-Velasquez S.L."/>
            <person name="Kruys A."/>
            <person name="Hutchinson M.I."/>
            <person name="Powell A.J."/>
            <person name="Barry K."/>
            <person name="Miller A.N."/>
            <person name="Grigoriev I.V."/>
            <person name="Debuchy R."/>
            <person name="Gladieux P."/>
            <person name="Hiltunen Thoren M."/>
            <person name="Johannesson H."/>
        </authorList>
    </citation>
    <scope>NUCLEOTIDE SEQUENCE</scope>
    <source>
        <strain evidence="1">PSN243</strain>
    </source>
</reference>
<comment type="caution">
    <text evidence="1">The sequence shown here is derived from an EMBL/GenBank/DDBJ whole genome shotgun (WGS) entry which is preliminary data.</text>
</comment>
<accession>A0AAV9G5N5</accession>
<dbReference type="PANTHER" id="PTHR35896">
    <property type="entry name" value="IG-LIKE DOMAIN-CONTAINING PROTEIN"/>
    <property type="match status" value="1"/>
</dbReference>
<sequence length="237" mass="26697">MATFAYHSLPSKPAPGHQSPDAGSPSSSKPWVKLFPSLPSRRLLVICTSVFLLVLTPATIILAQNSKSTPPPQHSSRREECGISPSEARNNNCVFDPVLMGWVPWRCHNAPLARDFLAQTHNFTFHRSPDQSSTEITIDEILRGEWQTIYVDSQFYITQCLYTWKKTWGAAAGGSVLDGYLGDEHHTNHCEMLITKGPERERNLYMKYVSCPWGHDGAGRFGWYRVMGGKRVYRADV</sequence>
<dbReference type="InterPro" id="IPR053008">
    <property type="entry name" value="Phomopsin_biosynth_assoc"/>
</dbReference>
<dbReference type="EMBL" id="MU865994">
    <property type="protein sequence ID" value="KAK4443387.1"/>
    <property type="molecule type" value="Genomic_DNA"/>
</dbReference>
<protein>
    <recommendedName>
        <fullName evidence="3">Ecp2 effector protein domain-containing protein</fullName>
    </recommendedName>
</protein>
<dbReference type="Proteomes" id="UP001321760">
    <property type="component" value="Unassembled WGS sequence"/>
</dbReference>
<evidence type="ECO:0008006" key="3">
    <source>
        <dbReference type="Google" id="ProtNLM"/>
    </source>
</evidence>
<keyword evidence="2" id="KW-1185">Reference proteome</keyword>
<name>A0AAV9G5N5_9PEZI</name>
<gene>
    <name evidence="1" type="ORF">QBC34DRAFT_362118</name>
</gene>
<organism evidence="1 2">
    <name type="scientific">Podospora aff. communis PSN243</name>
    <dbReference type="NCBI Taxonomy" id="3040156"/>
    <lineage>
        <taxon>Eukaryota</taxon>
        <taxon>Fungi</taxon>
        <taxon>Dikarya</taxon>
        <taxon>Ascomycota</taxon>
        <taxon>Pezizomycotina</taxon>
        <taxon>Sordariomycetes</taxon>
        <taxon>Sordariomycetidae</taxon>
        <taxon>Sordariales</taxon>
        <taxon>Podosporaceae</taxon>
        <taxon>Podospora</taxon>
    </lineage>
</organism>